<dbReference type="Proteomes" id="UP000005622">
    <property type="component" value="Unassembled WGS sequence"/>
</dbReference>
<name>H8ZAH9_NEMA1</name>
<keyword evidence="6 7" id="KW-0472">Membrane</keyword>
<dbReference type="GO" id="GO:0016020">
    <property type="term" value="C:membrane"/>
    <property type="evidence" value="ECO:0007669"/>
    <property type="project" value="UniProtKB-SubCell"/>
</dbReference>
<feature type="transmembrane region" description="Helical" evidence="7">
    <location>
        <begin position="664"/>
        <end position="683"/>
    </location>
</feature>
<dbReference type="GO" id="GO:0004100">
    <property type="term" value="F:chitin synthase activity"/>
    <property type="evidence" value="ECO:0007669"/>
    <property type="project" value="UniProtKB-EC"/>
</dbReference>
<proteinExistence type="predicted"/>
<evidence type="ECO:0000256" key="1">
    <source>
        <dbReference type="ARBA" id="ARBA00004141"/>
    </source>
</evidence>
<dbReference type="EMBL" id="JH604634">
    <property type="protein sequence ID" value="EHY66347.1"/>
    <property type="molecule type" value="Genomic_DNA"/>
</dbReference>
<keyword evidence="3" id="KW-0808">Transferase</keyword>
<dbReference type="PANTHER" id="PTHR22914:SF41">
    <property type="entry name" value="CHITIN SYNTHASE 7"/>
    <property type="match status" value="1"/>
</dbReference>
<dbReference type="GO" id="GO:0030428">
    <property type="term" value="C:cell septum"/>
    <property type="evidence" value="ECO:0007669"/>
    <property type="project" value="TreeGrafter"/>
</dbReference>
<dbReference type="SUPFAM" id="SSF53448">
    <property type="entry name" value="Nucleotide-diphospho-sugar transferases"/>
    <property type="match status" value="1"/>
</dbReference>
<comment type="subcellular location">
    <subcellularLocation>
        <location evidence="1">Membrane</location>
        <topology evidence="1">Multi-pass membrane protein</topology>
    </subcellularLocation>
</comment>
<reference evidence="8" key="1">
    <citation type="submission" date="2011-03" db="EMBL/GenBank/DDBJ databases">
        <title>The Genome Sequence of Nematocida sp1 strain ERTm2.</title>
        <authorList>
            <consortium name="The Broad Institute Genome Sequencing Platform"/>
            <consortium name="The Broad Institute Genome Sequencing Center for Infectious Disease"/>
            <person name="Cuomo C."/>
            <person name="Troemel E."/>
            <person name="Young S.K."/>
            <person name="Zeng Q."/>
            <person name="Gargeya S."/>
            <person name="Fitzgerald M."/>
            <person name="Haas B."/>
            <person name="Abouelleil A."/>
            <person name="Alvarado L."/>
            <person name="Arachchi H.M."/>
            <person name="Berlin A."/>
            <person name="Brown A."/>
            <person name="Chapman S.B."/>
            <person name="Chen Z."/>
            <person name="Dunbar C."/>
            <person name="Freedman E."/>
            <person name="Gearin G."/>
            <person name="Gellesch M."/>
            <person name="Goldberg J."/>
            <person name="Griggs A."/>
            <person name="Gujja S."/>
            <person name="Heilman E.R."/>
            <person name="Heiman D."/>
            <person name="Howarth C."/>
            <person name="Larson L."/>
            <person name="Lui A."/>
            <person name="MacDonald P.J.P."/>
            <person name="Mehta T."/>
            <person name="Montmayeur A."/>
            <person name="Murphy C."/>
            <person name="Neiman D."/>
            <person name="Pearson M."/>
            <person name="Priest M."/>
            <person name="Roberts A."/>
            <person name="Saif S."/>
            <person name="Shea T."/>
            <person name="Shenoy N."/>
            <person name="Sisk P."/>
            <person name="Stolte C."/>
            <person name="Sykes S."/>
            <person name="White J."/>
            <person name="Yandava C."/>
            <person name="Wortman J."/>
            <person name="Nusbaum C."/>
            <person name="Birren B."/>
        </authorList>
    </citation>
    <scope>NUCLEOTIDE SEQUENCE</scope>
    <source>
        <strain evidence="8">ERTm2</strain>
    </source>
</reference>
<evidence type="ECO:0000256" key="5">
    <source>
        <dbReference type="ARBA" id="ARBA00022989"/>
    </source>
</evidence>
<dbReference type="HOGENOM" id="CLU_002572_0_1_1"/>
<keyword evidence="4 7" id="KW-0812">Transmembrane</keyword>
<feature type="transmembrane region" description="Helical" evidence="7">
    <location>
        <begin position="55"/>
        <end position="78"/>
    </location>
</feature>
<dbReference type="EC" id="2.4.1.16" evidence="2"/>
<evidence type="ECO:0000256" key="4">
    <source>
        <dbReference type="ARBA" id="ARBA00022692"/>
    </source>
</evidence>
<dbReference type="PANTHER" id="PTHR22914">
    <property type="entry name" value="CHITIN SYNTHASE"/>
    <property type="match status" value="1"/>
</dbReference>
<dbReference type="InterPro" id="IPR004835">
    <property type="entry name" value="Chitin_synth"/>
</dbReference>
<dbReference type="AlphaFoldDB" id="H8ZAH9"/>
<evidence type="ECO:0000256" key="2">
    <source>
        <dbReference type="ARBA" id="ARBA00012543"/>
    </source>
</evidence>
<evidence type="ECO:0000256" key="6">
    <source>
        <dbReference type="ARBA" id="ARBA00023136"/>
    </source>
</evidence>
<feature type="transmembrane region" description="Helical" evidence="7">
    <location>
        <begin position="236"/>
        <end position="261"/>
    </location>
</feature>
<feature type="transmembrane region" description="Helical" evidence="7">
    <location>
        <begin position="633"/>
        <end position="658"/>
    </location>
</feature>
<organism evidence="8">
    <name type="scientific">Nematocida ausubeli (strain ATCC PRA-371 / ERTm2)</name>
    <name type="common">Nematode killer fungus</name>
    <dbReference type="NCBI Taxonomy" id="1913371"/>
    <lineage>
        <taxon>Eukaryota</taxon>
        <taxon>Fungi</taxon>
        <taxon>Fungi incertae sedis</taxon>
        <taxon>Microsporidia</taxon>
        <taxon>Nematocida</taxon>
    </lineage>
</organism>
<dbReference type="Gene3D" id="3.90.550.10">
    <property type="entry name" value="Spore Coat Polysaccharide Biosynthesis Protein SpsA, Chain A"/>
    <property type="match status" value="1"/>
</dbReference>
<gene>
    <name evidence="8" type="ORF">NERG_01043</name>
</gene>
<evidence type="ECO:0000256" key="7">
    <source>
        <dbReference type="SAM" id="Phobius"/>
    </source>
</evidence>
<sequence length="760" mass="85643">MNGMRVEENQVALLPRRTVWQQFTKVCTSFIPSFILRLFGMKSKEMQSAWREKVALCWLIAFACMFLAFITYGLTMLVCKPQLTYTMETMSEISTYPWFAARGKIFRLDPGSKLETYSGSDISAMFKINAPNCTQAFPSYSFSKIGSYNMHDYSEVAPVHYTWSSILREQLTVIGSGVYNTNDISLPEKLQTLQGSVDATRASESLSPKELQCFKELCYAGELALQSTGCQITYSFLYLSALAVLGLVLIRFFLAAVYSLIMKIKTWQLVRKTTDVLPVVLMTACYSEGREGLKSTLDSLCIQEYDKKVIIVVADGFITGAGNEASTPEILKSMITPKKDCAASGMCTAPKQYISIAAGAKKLNYAEVHAGSYSVETKSGVVTSDIILILKSENRGKRDSQMVIMSFFHHVLYRTRLTQFDLDLYKKIKGLTGMSPDQFGAILMVDADTTVRPSAVRIMARTMQSDPSIMGICGETLISNKFDSWVTAIQVFEYYVSHHLAKGFESVFGNVTCLPGCFCMYRLKIERKNGCTPILVSPTVLHAYGSDETKTLHEKNLLLLGEDRYLTTLLLKNYPKRKLVFVPSALCDTIVPDKFSILLSQRRRWINSTIHNLFELLRVDLCGTFFFSMQYVVILELFGTLVLPAAMVFTLVLVISSFIWTPVWIPLFLLFCILGLPSLLIFFTNFNLFYFVWLIIYLCSLPIWNFVLPIYAFWHFDDFSWGETRQITGGAPKDAHGGSSSGEEIDYSTKATLIDFEEVE</sequence>
<keyword evidence="3" id="KW-0328">Glycosyltransferase</keyword>
<evidence type="ECO:0000313" key="8">
    <source>
        <dbReference type="EMBL" id="EHY66347.1"/>
    </source>
</evidence>
<dbReference type="STRING" id="944018.H8ZAH9"/>
<accession>H8ZAH9</accession>
<keyword evidence="5 7" id="KW-1133">Transmembrane helix</keyword>
<dbReference type="InterPro" id="IPR029044">
    <property type="entry name" value="Nucleotide-diphossugar_trans"/>
</dbReference>
<evidence type="ECO:0000256" key="3">
    <source>
        <dbReference type="ARBA" id="ARBA00022676"/>
    </source>
</evidence>
<protein>
    <recommendedName>
        <fullName evidence="2">chitin synthase</fullName>
        <ecNumber evidence="2">2.4.1.16</ecNumber>
    </recommendedName>
</protein>
<dbReference type="GO" id="GO:0071944">
    <property type="term" value="C:cell periphery"/>
    <property type="evidence" value="ECO:0007669"/>
    <property type="project" value="TreeGrafter"/>
</dbReference>
<dbReference type="GO" id="GO:0006031">
    <property type="term" value="P:chitin biosynthetic process"/>
    <property type="evidence" value="ECO:0007669"/>
    <property type="project" value="TreeGrafter"/>
</dbReference>
<dbReference type="Pfam" id="PF03142">
    <property type="entry name" value="Chitin_synth_2"/>
    <property type="match status" value="1"/>
</dbReference>
<feature type="transmembrane region" description="Helical" evidence="7">
    <location>
        <begin position="690"/>
        <end position="714"/>
    </location>
</feature>